<dbReference type="RefSeq" id="WP_211634341.1">
    <property type="nucleotide sequence ID" value="NZ_CP073100.1"/>
</dbReference>
<evidence type="ECO:0000313" key="9">
    <source>
        <dbReference type="Proteomes" id="UP000676169"/>
    </source>
</evidence>
<dbReference type="Gene3D" id="3.30.565.10">
    <property type="entry name" value="Histidine kinase-like ATPase, C-terminal domain"/>
    <property type="match status" value="1"/>
</dbReference>
<dbReference type="GO" id="GO:0000155">
    <property type="term" value="F:phosphorelay sensor kinase activity"/>
    <property type="evidence" value="ECO:0007669"/>
    <property type="project" value="InterPro"/>
</dbReference>
<dbReference type="CDD" id="cd00082">
    <property type="entry name" value="HisKA"/>
    <property type="match status" value="1"/>
</dbReference>
<dbReference type="SUPFAM" id="SSF55874">
    <property type="entry name" value="ATPase domain of HSP90 chaperone/DNA topoisomerase II/histidine kinase"/>
    <property type="match status" value="1"/>
</dbReference>
<dbReference type="AlphaFoldDB" id="A0A975J2W9"/>
<dbReference type="Pfam" id="PF02518">
    <property type="entry name" value="HATPase_c"/>
    <property type="match status" value="1"/>
</dbReference>
<evidence type="ECO:0000259" key="7">
    <source>
        <dbReference type="PROSITE" id="PS50109"/>
    </source>
</evidence>
<feature type="domain" description="Histidine kinase" evidence="7">
    <location>
        <begin position="186"/>
        <end position="405"/>
    </location>
</feature>
<keyword evidence="4" id="KW-0808">Transferase</keyword>
<dbReference type="InterPro" id="IPR029016">
    <property type="entry name" value="GAF-like_dom_sf"/>
</dbReference>
<dbReference type="Gene3D" id="3.30.450.40">
    <property type="match status" value="1"/>
</dbReference>
<reference evidence="8" key="1">
    <citation type="submission" date="2021-04" db="EMBL/GenBank/DDBJ databases">
        <title>Luteolibacter sp. 32A isolated from the skin of an Anderson's salamander (Ambystoma andersonii).</title>
        <authorList>
            <person name="Spergser J."/>
            <person name="Busse H.-J."/>
        </authorList>
    </citation>
    <scope>NUCLEOTIDE SEQUENCE</scope>
    <source>
        <strain evidence="8">32A</strain>
    </source>
</reference>
<accession>A0A975J2W9</accession>
<comment type="catalytic activity">
    <reaction evidence="1">
        <text>ATP + protein L-histidine = ADP + protein N-phospho-L-histidine.</text>
        <dbReference type="EC" id="2.7.13.3"/>
    </reaction>
</comment>
<keyword evidence="5 8" id="KW-0418">Kinase</keyword>
<dbReference type="InterPro" id="IPR003594">
    <property type="entry name" value="HATPase_dom"/>
</dbReference>
<dbReference type="SMART" id="SM00388">
    <property type="entry name" value="HisKA"/>
    <property type="match status" value="1"/>
</dbReference>
<evidence type="ECO:0000313" key="8">
    <source>
        <dbReference type="EMBL" id="QUE52997.1"/>
    </source>
</evidence>
<dbReference type="SUPFAM" id="SSF47384">
    <property type="entry name" value="Homodimeric domain of signal transducing histidine kinase"/>
    <property type="match status" value="1"/>
</dbReference>
<dbReference type="InterPro" id="IPR003661">
    <property type="entry name" value="HisK_dim/P_dom"/>
</dbReference>
<dbReference type="Proteomes" id="UP000676169">
    <property type="component" value="Chromosome"/>
</dbReference>
<dbReference type="PROSITE" id="PS50109">
    <property type="entry name" value="HIS_KIN"/>
    <property type="match status" value="1"/>
</dbReference>
<dbReference type="SUPFAM" id="SSF55781">
    <property type="entry name" value="GAF domain-like"/>
    <property type="match status" value="1"/>
</dbReference>
<sequence>MRPPIPANNEARLEALASYGILDTPVEADFDEFTALAARICSTPISIITFIDRERQWFKSEVGQKEGETPLETSFCAHAILEDDFCLVPDARKDPRFQDNPLVTCEGGLRFYAGAILRDPEGFALGTLCVADIQPRMMAEFQLQALRLMAKNIVQMLEIRRQAERFRMLGRQLNAELELRKEILGMVSHDLRAPLAAIQLVNNVANREVEKGITPPKEMLADLSEVLKATVGDMNRLISDLSDYSMGEQGRLSMSFCNCRPGEVVEGVHRRYKLASEDAGITLELMDHTAGANGLKADPQRLSQAIGNLVGNALKYTSRGGRILLAVELHVNAVEFYVRDTGCGIAPDHLGRIFDPYWTTGEYAGSRGLGLEITRGIVAAHKGTLSVESKPGEGSLFTIYLPLARDTTA</sequence>
<dbReference type="Gene3D" id="1.10.287.130">
    <property type="match status" value="1"/>
</dbReference>
<dbReference type="InterPro" id="IPR050736">
    <property type="entry name" value="Sensor_HK_Regulatory"/>
</dbReference>
<evidence type="ECO:0000256" key="3">
    <source>
        <dbReference type="ARBA" id="ARBA00022553"/>
    </source>
</evidence>
<dbReference type="EMBL" id="CP073100">
    <property type="protein sequence ID" value="QUE52997.1"/>
    <property type="molecule type" value="Genomic_DNA"/>
</dbReference>
<evidence type="ECO:0000256" key="4">
    <source>
        <dbReference type="ARBA" id="ARBA00022679"/>
    </source>
</evidence>
<evidence type="ECO:0000256" key="6">
    <source>
        <dbReference type="ARBA" id="ARBA00023012"/>
    </source>
</evidence>
<dbReference type="KEGG" id="lamb:KBB96_08910"/>
<keyword evidence="9" id="KW-1185">Reference proteome</keyword>
<evidence type="ECO:0000256" key="5">
    <source>
        <dbReference type="ARBA" id="ARBA00022777"/>
    </source>
</evidence>
<dbReference type="InterPro" id="IPR036097">
    <property type="entry name" value="HisK_dim/P_sf"/>
</dbReference>
<dbReference type="SMART" id="SM00387">
    <property type="entry name" value="HATPase_c"/>
    <property type="match status" value="1"/>
</dbReference>
<evidence type="ECO:0000256" key="1">
    <source>
        <dbReference type="ARBA" id="ARBA00000085"/>
    </source>
</evidence>
<dbReference type="InterPro" id="IPR036890">
    <property type="entry name" value="HATPase_C_sf"/>
</dbReference>
<dbReference type="InterPro" id="IPR004358">
    <property type="entry name" value="Sig_transdc_His_kin-like_C"/>
</dbReference>
<dbReference type="InterPro" id="IPR005467">
    <property type="entry name" value="His_kinase_dom"/>
</dbReference>
<dbReference type="EC" id="2.7.13.3" evidence="2"/>
<keyword evidence="6" id="KW-0902">Two-component regulatory system</keyword>
<protein>
    <recommendedName>
        <fullName evidence="2">histidine kinase</fullName>
        <ecNumber evidence="2">2.7.13.3</ecNumber>
    </recommendedName>
</protein>
<name>A0A975J2W9_9BACT</name>
<proteinExistence type="predicted"/>
<dbReference type="PANTHER" id="PTHR43711:SF1">
    <property type="entry name" value="HISTIDINE KINASE 1"/>
    <property type="match status" value="1"/>
</dbReference>
<keyword evidence="3" id="KW-0597">Phosphoprotein</keyword>
<dbReference type="PANTHER" id="PTHR43711">
    <property type="entry name" value="TWO-COMPONENT HISTIDINE KINASE"/>
    <property type="match status" value="1"/>
</dbReference>
<dbReference type="Pfam" id="PF00512">
    <property type="entry name" value="HisKA"/>
    <property type="match status" value="1"/>
</dbReference>
<organism evidence="8 9">
    <name type="scientific">Luteolibacter ambystomatis</name>
    <dbReference type="NCBI Taxonomy" id="2824561"/>
    <lineage>
        <taxon>Bacteria</taxon>
        <taxon>Pseudomonadati</taxon>
        <taxon>Verrucomicrobiota</taxon>
        <taxon>Verrucomicrobiia</taxon>
        <taxon>Verrucomicrobiales</taxon>
        <taxon>Verrucomicrobiaceae</taxon>
        <taxon>Luteolibacter</taxon>
    </lineage>
</organism>
<evidence type="ECO:0000256" key="2">
    <source>
        <dbReference type="ARBA" id="ARBA00012438"/>
    </source>
</evidence>
<gene>
    <name evidence="8" type="ORF">KBB96_08910</name>
</gene>
<dbReference type="PRINTS" id="PR00344">
    <property type="entry name" value="BCTRLSENSOR"/>
</dbReference>